<protein>
    <recommendedName>
        <fullName evidence="3">Transposase</fullName>
    </recommendedName>
</protein>
<dbReference type="EMBL" id="JAQNDM010000002">
    <property type="protein sequence ID" value="MDC0709142.1"/>
    <property type="molecule type" value="Genomic_DNA"/>
</dbReference>
<gene>
    <name evidence="1" type="ORF">POL68_11770</name>
</gene>
<keyword evidence="2" id="KW-1185">Reference proteome</keyword>
<dbReference type="Proteomes" id="UP001221838">
    <property type="component" value="Unassembled WGS sequence"/>
</dbReference>
<name>A0ABT5DA07_9BACT</name>
<comment type="caution">
    <text evidence="1">The sequence shown here is derived from an EMBL/GenBank/DDBJ whole genome shotgun (WGS) entry which is preliminary data.</text>
</comment>
<sequence>MERARVAHQFYTVKSWVGFTFTYTQRANRLAKTRGVAEEFFTSAQADAALELLRPSTIRG</sequence>
<organism evidence="1 2">
    <name type="scientific">Stigmatella ashevillensis</name>
    <dbReference type="NCBI Taxonomy" id="2995309"/>
    <lineage>
        <taxon>Bacteria</taxon>
        <taxon>Pseudomonadati</taxon>
        <taxon>Myxococcota</taxon>
        <taxon>Myxococcia</taxon>
        <taxon>Myxococcales</taxon>
        <taxon>Cystobacterineae</taxon>
        <taxon>Archangiaceae</taxon>
        <taxon>Stigmatella</taxon>
    </lineage>
</organism>
<accession>A0ABT5DA07</accession>
<evidence type="ECO:0008006" key="3">
    <source>
        <dbReference type="Google" id="ProtNLM"/>
    </source>
</evidence>
<evidence type="ECO:0000313" key="2">
    <source>
        <dbReference type="Proteomes" id="UP001221838"/>
    </source>
</evidence>
<reference evidence="1 2" key="1">
    <citation type="submission" date="2022-11" db="EMBL/GenBank/DDBJ databases">
        <title>Minimal conservation of predation-associated metabolite biosynthetic gene clusters underscores biosynthetic potential of Myxococcota including descriptions for ten novel species: Archangium lansinium sp. nov., Myxococcus landrumus sp. nov., Nannocystis bai.</title>
        <authorList>
            <person name="Ahearne A."/>
            <person name="Stevens C."/>
            <person name="Dowd S."/>
        </authorList>
    </citation>
    <scope>NUCLEOTIDE SEQUENCE [LARGE SCALE GENOMIC DNA]</scope>
    <source>
        <strain evidence="1 2">NCWAL01</strain>
    </source>
</reference>
<evidence type="ECO:0000313" key="1">
    <source>
        <dbReference type="EMBL" id="MDC0709142.1"/>
    </source>
</evidence>
<proteinExistence type="predicted"/>